<keyword evidence="2" id="KW-0812">Transmembrane</keyword>
<dbReference type="OrthoDB" id="5951731at2759"/>
<name>A0A3N4HLG6_ASCIM</name>
<dbReference type="STRING" id="1160509.A0A3N4HLG6"/>
<feature type="compositionally biased region" description="Polar residues" evidence="1">
    <location>
        <begin position="415"/>
        <end position="426"/>
    </location>
</feature>
<dbReference type="PROSITE" id="PS50214">
    <property type="entry name" value="DISINTEGRIN_2"/>
    <property type="match status" value="1"/>
</dbReference>
<keyword evidence="2" id="KW-0472">Membrane</keyword>
<feature type="transmembrane region" description="Helical" evidence="2">
    <location>
        <begin position="255"/>
        <end position="276"/>
    </location>
</feature>
<feature type="domain" description="Disintegrin" evidence="3">
    <location>
        <begin position="1"/>
        <end position="102"/>
    </location>
</feature>
<evidence type="ECO:0000313" key="4">
    <source>
        <dbReference type="EMBL" id="RPA74609.1"/>
    </source>
</evidence>
<evidence type="ECO:0000256" key="2">
    <source>
        <dbReference type="SAM" id="Phobius"/>
    </source>
</evidence>
<dbReference type="PANTHER" id="PTHR11905:SF159">
    <property type="entry name" value="ADAM METALLOPROTEASE"/>
    <property type="match status" value="1"/>
</dbReference>
<protein>
    <recommendedName>
        <fullName evidence="3">Disintegrin domain-containing protein</fullName>
    </recommendedName>
</protein>
<dbReference type="Gene3D" id="4.10.70.10">
    <property type="entry name" value="Disintegrin domain"/>
    <property type="match status" value="1"/>
</dbReference>
<evidence type="ECO:0000256" key="1">
    <source>
        <dbReference type="SAM" id="MobiDB-lite"/>
    </source>
</evidence>
<accession>A0A3N4HLG6</accession>
<reference evidence="4 5" key="1">
    <citation type="journal article" date="2018" name="Nat. Ecol. Evol.">
        <title>Pezizomycetes genomes reveal the molecular basis of ectomycorrhizal truffle lifestyle.</title>
        <authorList>
            <person name="Murat C."/>
            <person name="Payen T."/>
            <person name="Noel B."/>
            <person name="Kuo A."/>
            <person name="Morin E."/>
            <person name="Chen J."/>
            <person name="Kohler A."/>
            <person name="Krizsan K."/>
            <person name="Balestrini R."/>
            <person name="Da Silva C."/>
            <person name="Montanini B."/>
            <person name="Hainaut M."/>
            <person name="Levati E."/>
            <person name="Barry K.W."/>
            <person name="Belfiori B."/>
            <person name="Cichocki N."/>
            <person name="Clum A."/>
            <person name="Dockter R.B."/>
            <person name="Fauchery L."/>
            <person name="Guy J."/>
            <person name="Iotti M."/>
            <person name="Le Tacon F."/>
            <person name="Lindquist E.A."/>
            <person name="Lipzen A."/>
            <person name="Malagnac F."/>
            <person name="Mello A."/>
            <person name="Molinier V."/>
            <person name="Miyauchi S."/>
            <person name="Poulain J."/>
            <person name="Riccioni C."/>
            <person name="Rubini A."/>
            <person name="Sitrit Y."/>
            <person name="Splivallo R."/>
            <person name="Traeger S."/>
            <person name="Wang M."/>
            <person name="Zifcakova L."/>
            <person name="Wipf D."/>
            <person name="Zambonelli A."/>
            <person name="Paolocci F."/>
            <person name="Nowrousian M."/>
            <person name="Ottonello S."/>
            <person name="Baldrian P."/>
            <person name="Spatafora J.W."/>
            <person name="Henrissat B."/>
            <person name="Nagy L.G."/>
            <person name="Aury J.M."/>
            <person name="Wincker P."/>
            <person name="Grigoriev I.V."/>
            <person name="Bonfante P."/>
            <person name="Martin F.M."/>
        </authorList>
    </citation>
    <scope>NUCLEOTIDE SEQUENCE [LARGE SCALE GENOMIC DNA]</scope>
    <source>
        <strain evidence="4 5">RN42</strain>
    </source>
</reference>
<keyword evidence="5" id="KW-1185">Reference proteome</keyword>
<dbReference type="SMART" id="SM00050">
    <property type="entry name" value="DISIN"/>
    <property type="match status" value="1"/>
</dbReference>
<dbReference type="InterPro" id="IPR001762">
    <property type="entry name" value="Disintegrin_dom"/>
</dbReference>
<keyword evidence="2" id="KW-1133">Transmembrane helix</keyword>
<dbReference type="InterPro" id="IPR036436">
    <property type="entry name" value="Disintegrin_dom_sf"/>
</dbReference>
<evidence type="ECO:0000313" key="5">
    <source>
        <dbReference type="Proteomes" id="UP000275078"/>
    </source>
</evidence>
<evidence type="ECO:0000259" key="3">
    <source>
        <dbReference type="PROSITE" id="PS50214"/>
    </source>
</evidence>
<proteinExistence type="predicted"/>
<dbReference type="PANTHER" id="PTHR11905">
    <property type="entry name" value="ADAM A DISINTEGRIN AND METALLOPROTEASE DOMAIN"/>
    <property type="match status" value="1"/>
</dbReference>
<gene>
    <name evidence="4" type="ORF">BJ508DRAFT_366135</name>
</gene>
<sequence length="426" mass="45455">MSTCGNGIVEPEEDCDCGDNCDQNSCCDTNCKFKDKAVCDHNDPLNVCCESCQFRAEQFDSSLQGPNSKLICRGEVFSENKCIVPDYCTFGSATCPNGYSASLNGEYCGPGSSPGAVGEGLYCAYGVCTSRSEQCKTGAIGKVLLEKAEEKYGSMNGTGGIMVHGFCSDTVIPGRSEKEKKANACRPNCIVGGPNDGDWWDCLAVDGIEFRDGTLCDIDGETGTCSTGECVISKTGFRSNDDSFVHGRHGTSRPLWIIAPVVILSFVVSIILYFIISSHKKTKKMKKQIAVETEEERRRVELEGAFAPTVVWRAVPREKDAEPVVGGEAFAPRQHDVDCRALAVAPFASTGVVVARVSSDSSIDENFGKTVDGQPIHDAGGASKGKAKVVETGEATVGESTAVKPETPSKKAGERSSTVTHTGRYF</sequence>
<dbReference type="AlphaFoldDB" id="A0A3N4HLG6"/>
<dbReference type="EMBL" id="ML119785">
    <property type="protein sequence ID" value="RPA74609.1"/>
    <property type="molecule type" value="Genomic_DNA"/>
</dbReference>
<dbReference type="SUPFAM" id="SSF57552">
    <property type="entry name" value="Blood coagulation inhibitor (disintegrin)"/>
    <property type="match status" value="1"/>
</dbReference>
<dbReference type="Proteomes" id="UP000275078">
    <property type="component" value="Unassembled WGS sequence"/>
</dbReference>
<organism evidence="4 5">
    <name type="scientific">Ascobolus immersus RN42</name>
    <dbReference type="NCBI Taxonomy" id="1160509"/>
    <lineage>
        <taxon>Eukaryota</taxon>
        <taxon>Fungi</taxon>
        <taxon>Dikarya</taxon>
        <taxon>Ascomycota</taxon>
        <taxon>Pezizomycotina</taxon>
        <taxon>Pezizomycetes</taxon>
        <taxon>Pezizales</taxon>
        <taxon>Ascobolaceae</taxon>
        <taxon>Ascobolus</taxon>
    </lineage>
</organism>
<feature type="region of interest" description="Disordered" evidence="1">
    <location>
        <begin position="366"/>
        <end position="426"/>
    </location>
</feature>